<sequence>MKAYKLHAPKGWENLKADTFDEPTVTGNQVKINIKAVSLNFRDTAVTRGGFAYPGEKLPMIPLSDGAGVVTEVGPDVHHLKVGDRVSPNFFPDWHGGRFSAQKVHRSLGGSTDGVLAEYVVFSEDAVAKIPDFFTFEEAAAFPCAGVTAWHSLVTKGGIKAGDTVLLQGTGGVSVFGLQIAKLFGAKAIITSSSNEKLEQAKALGADEVINYKETPDWGKKALELTNGQGVDFILEVGGKDTLPQSLEALKPGGSIYVIGAVGGGAPGQSEGLFLSPLKMVNLQGIYVGSVEMLEEIFTAFAANGVKPAIGQTFGFDQMHQALEFMSNGSHFGKIVVTL</sequence>
<dbReference type="InterPro" id="IPR011032">
    <property type="entry name" value="GroES-like_sf"/>
</dbReference>
<dbReference type="SMART" id="SM00829">
    <property type="entry name" value="PKS_ER"/>
    <property type="match status" value="1"/>
</dbReference>
<reference evidence="2 3" key="1">
    <citation type="submission" date="2018-11" db="EMBL/GenBank/DDBJ databases">
        <title>Rufibacter latericius sp. nov., isolated from water in Baiyang Lake.</title>
        <authorList>
            <person name="Yang Y."/>
        </authorList>
    </citation>
    <scope>NUCLEOTIDE SEQUENCE [LARGE SCALE GENOMIC DNA]</scope>
    <source>
        <strain evidence="2 3">MCC P1</strain>
    </source>
</reference>
<dbReference type="InterPro" id="IPR020843">
    <property type="entry name" value="ER"/>
</dbReference>
<dbReference type="OrthoDB" id="648910at2"/>
<gene>
    <name evidence="2" type="ORF">EFA69_05030</name>
</gene>
<name>A0A3M9N3J5_9BACT</name>
<dbReference type="InterPro" id="IPR013154">
    <property type="entry name" value="ADH-like_N"/>
</dbReference>
<dbReference type="InterPro" id="IPR013149">
    <property type="entry name" value="ADH-like_C"/>
</dbReference>
<dbReference type="AlphaFoldDB" id="A0A3M9N3J5"/>
<dbReference type="RefSeq" id="WP_123132013.1">
    <property type="nucleotide sequence ID" value="NZ_RJJE01000003.1"/>
</dbReference>
<evidence type="ECO:0000259" key="1">
    <source>
        <dbReference type="SMART" id="SM00829"/>
    </source>
</evidence>
<keyword evidence="3" id="KW-1185">Reference proteome</keyword>
<dbReference type="SUPFAM" id="SSF51735">
    <property type="entry name" value="NAD(P)-binding Rossmann-fold domains"/>
    <property type="match status" value="1"/>
</dbReference>
<proteinExistence type="predicted"/>
<dbReference type="PANTHER" id="PTHR45033">
    <property type="match status" value="1"/>
</dbReference>
<evidence type="ECO:0000313" key="2">
    <source>
        <dbReference type="EMBL" id="RNI31877.1"/>
    </source>
</evidence>
<dbReference type="Pfam" id="PF00107">
    <property type="entry name" value="ADH_zinc_N"/>
    <property type="match status" value="1"/>
</dbReference>
<dbReference type="PANTHER" id="PTHR45033:SF2">
    <property type="entry name" value="ZINC-TYPE ALCOHOL DEHYDROGENASE-LIKE PROTEIN C1773.06C"/>
    <property type="match status" value="1"/>
</dbReference>
<dbReference type="Gene3D" id="3.40.50.720">
    <property type="entry name" value="NAD(P)-binding Rossmann-like Domain"/>
    <property type="match status" value="1"/>
</dbReference>
<comment type="caution">
    <text evidence="2">The sequence shown here is derived from an EMBL/GenBank/DDBJ whole genome shotgun (WGS) entry which is preliminary data.</text>
</comment>
<dbReference type="EMBL" id="RJJE01000003">
    <property type="protein sequence ID" value="RNI31877.1"/>
    <property type="molecule type" value="Genomic_DNA"/>
</dbReference>
<protein>
    <submittedName>
        <fullName evidence="2">NAD(P)-dependent alcohol dehydrogenase</fullName>
    </submittedName>
</protein>
<dbReference type="GO" id="GO:0016491">
    <property type="term" value="F:oxidoreductase activity"/>
    <property type="evidence" value="ECO:0007669"/>
    <property type="project" value="InterPro"/>
</dbReference>
<dbReference type="Pfam" id="PF08240">
    <property type="entry name" value="ADH_N"/>
    <property type="match status" value="1"/>
</dbReference>
<dbReference type="InterPro" id="IPR052711">
    <property type="entry name" value="Zinc_ADH-like"/>
</dbReference>
<accession>A0A3M9N3J5</accession>
<feature type="domain" description="Enoyl reductase (ER)" evidence="1">
    <location>
        <begin position="11"/>
        <end position="337"/>
    </location>
</feature>
<dbReference type="SUPFAM" id="SSF50129">
    <property type="entry name" value="GroES-like"/>
    <property type="match status" value="1"/>
</dbReference>
<organism evidence="2 3">
    <name type="scientific">Rufibacter immobilis</name>
    <dbReference type="NCBI Taxonomy" id="1348778"/>
    <lineage>
        <taxon>Bacteria</taxon>
        <taxon>Pseudomonadati</taxon>
        <taxon>Bacteroidota</taxon>
        <taxon>Cytophagia</taxon>
        <taxon>Cytophagales</taxon>
        <taxon>Hymenobacteraceae</taxon>
        <taxon>Rufibacter</taxon>
    </lineage>
</organism>
<dbReference type="Gene3D" id="3.90.180.10">
    <property type="entry name" value="Medium-chain alcohol dehydrogenases, catalytic domain"/>
    <property type="match status" value="1"/>
</dbReference>
<dbReference type="CDD" id="cd08276">
    <property type="entry name" value="MDR7"/>
    <property type="match status" value="1"/>
</dbReference>
<dbReference type="Proteomes" id="UP000271010">
    <property type="component" value="Unassembled WGS sequence"/>
</dbReference>
<dbReference type="InterPro" id="IPR036291">
    <property type="entry name" value="NAD(P)-bd_dom_sf"/>
</dbReference>
<evidence type="ECO:0000313" key="3">
    <source>
        <dbReference type="Proteomes" id="UP000271010"/>
    </source>
</evidence>